<dbReference type="Gene3D" id="3.40.50.1360">
    <property type="match status" value="1"/>
</dbReference>
<proteinExistence type="predicted"/>
<sequence length="250" mass="27476">MLTPERHQIILNILNEKHTVKIQELVEATSSSESTIRRDLSQLEDQHLLRRVHGGASILHQTSEEPSIVEKSTKNLQEKQQIAKHAANLVREGDCIFLDAGTTTLEMIPFLKDKSITVVTNGLSHLNALSEQGMTAYVTGGYIKHKTGALIGNAAQLSLEGYYFDLAFLGTNGVDLSAGYTTPDPEEAGLKRTALHQAENAYILADGSKFNEITFTKIADIHEAHIITDQSGFTASEPYREKTMIQVVSS</sequence>
<keyword evidence="1" id="KW-0805">Transcription regulation</keyword>
<dbReference type="PROSITE" id="PS00894">
    <property type="entry name" value="HTH_DEOR_1"/>
    <property type="match status" value="1"/>
</dbReference>
<dbReference type="InterPro" id="IPR036390">
    <property type="entry name" value="WH_DNA-bd_sf"/>
</dbReference>
<keyword evidence="2" id="KW-0238">DNA-binding</keyword>
<evidence type="ECO:0000256" key="1">
    <source>
        <dbReference type="ARBA" id="ARBA00023015"/>
    </source>
</evidence>
<dbReference type="Pfam" id="PF00455">
    <property type="entry name" value="DeoRC"/>
    <property type="match status" value="1"/>
</dbReference>
<dbReference type="Gene3D" id="1.10.10.10">
    <property type="entry name" value="Winged helix-like DNA-binding domain superfamily/Winged helix DNA-binding domain"/>
    <property type="match status" value="1"/>
</dbReference>
<evidence type="ECO:0000256" key="3">
    <source>
        <dbReference type="ARBA" id="ARBA00023163"/>
    </source>
</evidence>
<dbReference type="InterPro" id="IPR036388">
    <property type="entry name" value="WH-like_DNA-bd_sf"/>
</dbReference>
<dbReference type="PANTHER" id="PTHR30363">
    <property type="entry name" value="HTH-TYPE TRANSCRIPTIONAL REGULATOR SRLR-RELATED"/>
    <property type="match status" value="1"/>
</dbReference>
<dbReference type="InterPro" id="IPR050313">
    <property type="entry name" value="Carb_Metab_HTH_regulators"/>
</dbReference>
<dbReference type="PANTHER" id="PTHR30363:SF56">
    <property type="entry name" value="TRANSCRIPTIONAL REGULATOR, DEOR FAMILY"/>
    <property type="match status" value="1"/>
</dbReference>
<accession>A0A0A5G0R5</accession>
<name>A0A0A5G0R5_9BACI</name>
<dbReference type="RefSeq" id="WP_027445123.1">
    <property type="nucleotide sequence ID" value="NZ_AULJ01000001.1"/>
</dbReference>
<dbReference type="InterPro" id="IPR001034">
    <property type="entry name" value="DeoR_HTH"/>
</dbReference>
<dbReference type="InterPro" id="IPR037171">
    <property type="entry name" value="NagB/RpiA_transferase-like"/>
</dbReference>
<dbReference type="PRINTS" id="PR00037">
    <property type="entry name" value="HTHLACR"/>
</dbReference>
<comment type="caution">
    <text evidence="5">The sequence shown here is derived from an EMBL/GenBank/DDBJ whole genome shotgun (WGS) entry which is preliminary data.</text>
</comment>
<reference evidence="5 6" key="1">
    <citation type="submission" date="2013-08" db="EMBL/GenBank/DDBJ databases">
        <authorList>
            <person name="Huang J."/>
            <person name="Wang G."/>
        </authorList>
    </citation>
    <scope>NUCLEOTIDE SEQUENCE [LARGE SCALE GENOMIC DNA]</scope>
    <source>
        <strain evidence="5 6">BH030004</strain>
    </source>
</reference>
<dbReference type="SMART" id="SM00420">
    <property type="entry name" value="HTH_DEOR"/>
    <property type="match status" value="1"/>
</dbReference>
<dbReference type="GO" id="GO:0003677">
    <property type="term" value="F:DNA binding"/>
    <property type="evidence" value="ECO:0007669"/>
    <property type="project" value="UniProtKB-KW"/>
</dbReference>
<keyword evidence="3" id="KW-0804">Transcription</keyword>
<dbReference type="Proteomes" id="UP000030403">
    <property type="component" value="Unassembled WGS sequence"/>
</dbReference>
<dbReference type="EMBL" id="AVPF01000038">
    <property type="protein sequence ID" value="KGX85629.1"/>
    <property type="molecule type" value="Genomic_DNA"/>
</dbReference>
<dbReference type="AlphaFoldDB" id="A0A0A5G0R5"/>
<dbReference type="SUPFAM" id="SSF46785">
    <property type="entry name" value="Winged helix' DNA-binding domain"/>
    <property type="match status" value="1"/>
</dbReference>
<dbReference type="InterPro" id="IPR014036">
    <property type="entry name" value="DeoR-like_C"/>
</dbReference>
<organism evidence="5 6">
    <name type="scientific">Pontibacillus marinus BH030004 = DSM 16465</name>
    <dbReference type="NCBI Taxonomy" id="1385511"/>
    <lineage>
        <taxon>Bacteria</taxon>
        <taxon>Bacillati</taxon>
        <taxon>Bacillota</taxon>
        <taxon>Bacilli</taxon>
        <taxon>Bacillales</taxon>
        <taxon>Bacillaceae</taxon>
        <taxon>Pontibacillus</taxon>
    </lineage>
</organism>
<evidence type="ECO:0000313" key="5">
    <source>
        <dbReference type="EMBL" id="KGX85629.1"/>
    </source>
</evidence>
<evidence type="ECO:0000259" key="4">
    <source>
        <dbReference type="PROSITE" id="PS51000"/>
    </source>
</evidence>
<dbReference type="SMART" id="SM01134">
    <property type="entry name" value="DeoRC"/>
    <property type="match status" value="1"/>
</dbReference>
<dbReference type="eggNOG" id="COG1349">
    <property type="taxonomic scope" value="Bacteria"/>
</dbReference>
<dbReference type="Pfam" id="PF08220">
    <property type="entry name" value="HTH_DeoR"/>
    <property type="match status" value="1"/>
</dbReference>
<dbReference type="OrthoDB" id="9797223at2"/>
<evidence type="ECO:0000313" key="6">
    <source>
        <dbReference type="Proteomes" id="UP000030403"/>
    </source>
</evidence>
<dbReference type="STRING" id="1385511.GCA_000425225_00028"/>
<dbReference type="SUPFAM" id="SSF100950">
    <property type="entry name" value="NagB/RpiA/CoA transferase-like"/>
    <property type="match status" value="1"/>
</dbReference>
<feature type="domain" description="HTH deoR-type" evidence="4">
    <location>
        <begin position="3"/>
        <end position="58"/>
    </location>
</feature>
<gene>
    <name evidence="5" type="ORF">N783_14135</name>
</gene>
<evidence type="ECO:0000256" key="2">
    <source>
        <dbReference type="ARBA" id="ARBA00023125"/>
    </source>
</evidence>
<dbReference type="GO" id="GO:0003700">
    <property type="term" value="F:DNA-binding transcription factor activity"/>
    <property type="evidence" value="ECO:0007669"/>
    <property type="project" value="InterPro"/>
</dbReference>
<dbReference type="InterPro" id="IPR018356">
    <property type="entry name" value="Tscrpt_reg_HTH_DeoR_CS"/>
</dbReference>
<protein>
    <submittedName>
        <fullName evidence="5">DeoR family transcriptional regulator</fullName>
    </submittedName>
</protein>
<keyword evidence="6" id="KW-1185">Reference proteome</keyword>
<dbReference type="PROSITE" id="PS51000">
    <property type="entry name" value="HTH_DEOR_2"/>
    <property type="match status" value="1"/>
</dbReference>